<evidence type="ECO:0000259" key="3">
    <source>
        <dbReference type="PROSITE" id="PS50035"/>
    </source>
</evidence>
<evidence type="ECO:0000256" key="1">
    <source>
        <dbReference type="ARBA" id="ARBA00008664"/>
    </source>
</evidence>
<dbReference type="CDD" id="cd09107">
    <property type="entry name" value="PLDc_vPLD3_4_5_like_2"/>
    <property type="match status" value="1"/>
</dbReference>
<evidence type="ECO:0000313" key="5">
    <source>
        <dbReference type="Proteomes" id="UP001642540"/>
    </source>
</evidence>
<evidence type="ECO:0000313" key="4">
    <source>
        <dbReference type="EMBL" id="CAL8091905.1"/>
    </source>
</evidence>
<reference evidence="4 5" key="1">
    <citation type="submission" date="2024-08" db="EMBL/GenBank/DDBJ databases">
        <authorList>
            <person name="Cucini C."/>
            <person name="Frati F."/>
        </authorList>
    </citation>
    <scope>NUCLEOTIDE SEQUENCE [LARGE SCALE GENOMIC DNA]</scope>
</reference>
<dbReference type="PANTHER" id="PTHR10185">
    <property type="entry name" value="PHOSPHOLIPASE D - RELATED"/>
    <property type="match status" value="1"/>
</dbReference>
<dbReference type="InterPro" id="IPR032803">
    <property type="entry name" value="PLDc_3"/>
</dbReference>
<dbReference type="Proteomes" id="UP001642540">
    <property type="component" value="Unassembled WGS sequence"/>
</dbReference>
<dbReference type="SMART" id="SM00155">
    <property type="entry name" value="PLDc"/>
    <property type="match status" value="2"/>
</dbReference>
<feature type="region of interest" description="Disordered" evidence="2">
    <location>
        <begin position="561"/>
        <end position="584"/>
    </location>
</feature>
<dbReference type="Gene3D" id="3.30.870.10">
    <property type="entry name" value="Endonuclease Chain A"/>
    <property type="match status" value="2"/>
</dbReference>
<comment type="similarity">
    <text evidence="1">Belongs to the phospholipase D family.</text>
</comment>
<feature type="domain" description="PLD phosphodiesterase" evidence="3">
    <location>
        <begin position="464"/>
        <end position="490"/>
    </location>
</feature>
<dbReference type="SUPFAM" id="SSF56024">
    <property type="entry name" value="Phospholipase D/nuclease"/>
    <property type="match status" value="2"/>
</dbReference>
<dbReference type="InterPro" id="IPR001736">
    <property type="entry name" value="PLipase_D/transphosphatidylase"/>
</dbReference>
<dbReference type="PROSITE" id="PS50035">
    <property type="entry name" value="PLD"/>
    <property type="match status" value="2"/>
</dbReference>
<sequence>MPMFSLDFGYRKSCDSSMRSRSFSRSSEDDEALRGSLKRTLGQPYYKSAVEASGKLDFGELELELWDSRYMLRGYKEESKWSGWCRPSCIPISIIFILIVLVVVLSVVDQNHLEKLSRSQMLLKKEWEECNQNCRISLVESIPEGLTFNSSISHPSTYDAWVQLIDLAKEEIEIGSFYWNLEDTRTDPNLTAKGTDIFKRLMEAGTRRKIGIKIAQNKPSAHFPSQDTAELHKAHAAEVRSLDFDKLIGAGVLHTKMWVVDRKHVYIGSANFDWRSLTQVKELGVIAINCTCLAKDLGKIFDVYWELGQNDSEIPAEWPATFSTLYGRDNPMNISFNGIKYNSYLSSSPPPFCATGRTSDLDAIIDVIDKAKEFVHVAVMDYSPSLLYSKPPKFWPDIDNRLRAAALDRGVSVRLLVALWDHTRNSTFKFLKSLQDLNEVYPNVTIEVKLFEVPSTPAQRLIPFARVNHNKYMVTDKSAYVGTSNWSGDYFTNTAGVSIFIGPISSNSTNSTNKSDGDREEESNFRSDLAQIFERDWNSSYAIPLDVMFSRYNLSDLQDLLGTSSDREEEGDGRSSMEVAEEEE</sequence>
<dbReference type="InterPro" id="IPR050874">
    <property type="entry name" value="Diverse_PLD-related"/>
</dbReference>
<comment type="caution">
    <text evidence="4">The sequence shown here is derived from an EMBL/GenBank/DDBJ whole genome shotgun (WGS) entry which is preliminary data.</text>
</comment>
<dbReference type="EMBL" id="CAXLJM020000024">
    <property type="protein sequence ID" value="CAL8091905.1"/>
    <property type="molecule type" value="Genomic_DNA"/>
</dbReference>
<feature type="domain" description="PLD phosphodiesterase" evidence="3">
    <location>
        <begin position="249"/>
        <end position="276"/>
    </location>
</feature>
<name>A0ABP1Q717_9HEXA</name>
<protein>
    <recommendedName>
        <fullName evidence="3">PLD phosphodiesterase domain-containing protein</fullName>
    </recommendedName>
</protein>
<evidence type="ECO:0000256" key="2">
    <source>
        <dbReference type="SAM" id="MobiDB-lite"/>
    </source>
</evidence>
<dbReference type="CDD" id="cd09106">
    <property type="entry name" value="PLDc_vPLD3_4_5_like_1"/>
    <property type="match status" value="1"/>
</dbReference>
<accession>A0ABP1Q717</accession>
<dbReference type="Pfam" id="PF13918">
    <property type="entry name" value="PLDc_3"/>
    <property type="match status" value="1"/>
</dbReference>
<gene>
    <name evidence="4" type="ORF">ODALV1_LOCUS8063</name>
</gene>
<proteinExistence type="inferred from homology"/>
<keyword evidence="5" id="KW-1185">Reference proteome</keyword>
<organism evidence="4 5">
    <name type="scientific">Orchesella dallaii</name>
    <dbReference type="NCBI Taxonomy" id="48710"/>
    <lineage>
        <taxon>Eukaryota</taxon>
        <taxon>Metazoa</taxon>
        <taxon>Ecdysozoa</taxon>
        <taxon>Arthropoda</taxon>
        <taxon>Hexapoda</taxon>
        <taxon>Collembola</taxon>
        <taxon>Entomobryomorpha</taxon>
        <taxon>Entomobryoidea</taxon>
        <taxon>Orchesellidae</taxon>
        <taxon>Orchesellinae</taxon>
        <taxon>Orchesella</taxon>
    </lineage>
</organism>
<dbReference type="PANTHER" id="PTHR10185:SF17">
    <property type="entry name" value="GM01519P-RELATED"/>
    <property type="match status" value="1"/>
</dbReference>